<evidence type="ECO:0000313" key="3">
    <source>
        <dbReference type="Proteomes" id="UP000182658"/>
    </source>
</evidence>
<evidence type="ECO:0000259" key="1">
    <source>
        <dbReference type="Pfam" id="PF00867"/>
    </source>
</evidence>
<dbReference type="GO" id="GO:0004518">
    <property type="term" value="F:nuclease activity"/>
    <property type="evidence" value="ECO:0007669"/>
    <property type="project" value="InterPro"/>
</dbReference>
<evidence type="ECO:0000313" key="2">
    <source>
        <dbReference type="EMBL" id="OIW23076.1"/>
    </source>
</evidence>
<proteinExistence type="predicted"/>
<dbReference type="OrthoDB" id="1937206at2759"/>
<protein>
    <recommendedName>
        <fullName evidence="1">XPG-I domain-containing protein</fullName>
    </recommendedName>
</protein>
<dbReference type="AlphaFoldDB" id="A0A1J7J1N6"/>
<feature type="non-terminal residue" evidence="2">
    <location>
        <position position="1"/>
    </location>
</feature>
<dbReference type="Proteomes" id="UP000182658">
    <property type="component" value="Unassembled WGS sequence"/>
</dbReference>
<feature type="domain" description="XPG-I" evidence="1">
    <location>
        <begin position="29"/>
        <end position="63"/>
    </location>
</feature>
<sequence length="63" mass="7001">EDVEKFLRPTERAKREHNVETQRLLKPMGITYIIAVAVAEDQCAVLARAGKICAAASEDMETL</sequence>
<name>A0A1J7J1N6_9PEZI</name>
<dbReference type="SUPFAM" id="SSF88723">
    <property type="entry name" value="PIN domain-like"/>
    <property type="match status" value="1"/>
</dbReference>
<organism evidence="2 3">
    <name type="scientific">Coniochaeta ligniaria NRRL 30616</name>
    <dbReference type="NCBI Taxonomy" id="1408157"/>
    <lineage>
        <taxon>Eukaryota</taxon>
        <taxon>Fungi</taxon>
        <taxon>Dikarya</taxon>
        <taxon>Ascomycota</taxon>
        <taxon>Pezizomycotina</taxon>
        <taxon>Sordariomycetes</taxon>
        <taxon>Sordariomycetidae</taxon>
        <taxon>Coniochaetales</taxon>
        <taxon>Coniochaetaceae</taxon>
        <taxon>Coniochaeta</taxon>
    </lineage>
</organism>
<dbReference type="InterPro" id="IPR029060">
    <property type="entry name" value="PIN-like_dom_sf"/>
</dbReference>
<reference evidence="2 3" key="1">
    <citation type="submission" date="2016-10" db="EMBL/GenBank/DDBJ databases">
        <title>Draft genome sequence of Coniochaeta ligniaria NRRL30616, a lignocellulolytic fungus for bioabatement of inhibitors in plant biomass hydrolysates.</title>
        <authorList>
            <consortium name="DOE Joint Genome Institute"/>
            <person name="Jimenez D.J."/>
            <person name="Hector R.E."/>
            <person name="Riley R."/>
            <person name="Sun H."/>
            <person name="Grigoriev I.V."/>
            <person name="Van Elsas J.D."/>
            <person name="Nichols N.N."/>
        </authorList>
    </citation>
    <scope>NUCLEOTIDE SEQUENCE [LARGE SCALE GENOMIC DNA]</scope>
    <source>
        <strain evidence="2 3">NRRL 30616</strain>
    </source>
</reference>
<dbReference type="InParanoid" id="A0A1J7J1N6"/>
<dbReference type="EMBL" id="KV875108">
    <property type="protein sequence ID" value="OIW23076.1"/>
    <property type="molecule type" value="Genomic_DNA"/>
</dbReference>
<accession>A0A1J7J1N6</accession>
<dbReference type="Pfam" id="PF00867">
    <property type="entry name" value="XPG_I"/>
    <property type="match status" value="1"/>
</dbReference>
<gene>
    <name evidence="2" type="ORF">CONLIGDRAFT_586139</name>
</gene>
<dbReference type="Gene3D" id="3.40.50.1010">
    <property type="entry name" value="5'-nuclease"/>
    <property type="match status" value="1"/>
</dbReference>
<dbReference type="STRING" id="1408157.A0A1J7J1N6"/>
<dbReference type="InterPro" id="IPR006086">
    <property type="entry name" value="XPG-I_dom"/>
</dbReference>
<keyword evidence="3" id="KW-1185">Reference proteome</keyword>